<comment type="catalytic activity">
    <reaction evidence="2">
        <text>thiosulfate + hydrogen cyanide = thiocyanate + sulfite + 2 H(+)</text>
        <dbReference type="Rhea" id="RHEA:16881"/>
        <dbReference type="ChEBI" id="CHEBI:15378"/>
        <dbReference type="ChEBI" id="CHEBI:17359"/>
        <dbReference type="ChEBI" id="CHEBI:18022"/>
        <dbReference type="ChEBI" id="CHEBI:18407"/>
        <dbReference type="ChEBI" id="CHEBI:33542"/>
        <dbReference type="EC" id="2.8.1.1"/>
    </reaction>
</comment>
<dbReference type="EMBL" id="JAGGLI010000028">
    <property type="protein sequence ID" value="MBP2028410.1"/>
    <property type="molecule type" value="Genomic_DNA"/>
</dbReference>
<keyword evidence="7" id="KW-1185">Reference proteome</keyword>
<comment type="caution">
    <text evidence="6">The sequence shown here is derived from an EMBL/GenBank/DDBJ whole genome shotgun (WGS) entry which is preliminary data.</text>
</comment>
<evidence type="ECO:0000256" key="2">
    <source>
        <dbReference type="ARBA" id="ARBA00047549"/>
    </source>
</evidence>
<dbReference type="CDD" id="cd01448">
    <property type="entry name" value="TST_Repeat_1"/>
    <property type="match status" value="1"/>
</dbReference>
<keyword evidence="4" id="KW-0732">Signal</keyword>
<evidence type="ECO:0000259" key="5">
    <source>
        <dbReference type="PROSITE" id="PS50206"/>
    </source>
</evidence>
<reference evidence="6 7" key="1">
    <citation type="submission" date="2021-03" db="EMBL/GenBank/DDBJ databases">
        <title>Genomic Encyclopedia of Type Strains, Phase IV (KMG-IV): sequencing the most valuable type-strain genomes for metagenomic binning, comparative biology and taxonomic classification.</title>
        <authorList>
            <person name="Goeker M."/>
        </authorList>
    </citation>
    <scope>NUCLEOTIDE SEQUENCE [LARGE SCALE GENOMIC DNA]</scope>
    <source>
        <strain evidence="6 7">DSM 27512</strain>
    </source>
</reference>
<keyword evidence="1" id="KW-0677">Repeat</keyword>
<proteinExistence type="predicted"/>
<feature type="chain" id="PRO_5045913773" description="Sulfurtransferase" evidence="4">
    <location>
        <begin position="23"/>
        <end position="320"/>
    </location>
</feature>
<evidence type="ECO:0000256" key="3">
    <source>
        <dbReference type="RuleBase" id="RU000507"/>
    </source>
</evidence>
<dbReference type="CDD" id="cd01449">
    <property type="entry name" value="TST_Repeat_2"/>
    <property type="match status" value="1"/>
</dbReference>
<dbReference type="InterPro" id="IPR001307">
    <property type="entry name" value="Thiosulphate_STrfase_CS"/>
</dbReference>
<dbReference type="PROSITE" id="PS00683">
    <property type="entry name" value="RHODANESE_2"/>
    <property type="match status" value="1"/>
</dbReference>
<accession>A0ABS4KM48</accession>
<dbReference type="GO" id="GO:0004792">
    <property type="term" value="F:thiosulfate-cyanide sulfurtransferase activity"/>
    <property type="evidence" value="ECO:0007669"/>
    <property type="project" value="UniProtKB-EC"/>
</dbReference>
<evidence type="ECO:0000256" key="1">
    <source>
        <dbReference type="ARBA" id="ARBA00022737"/>
    </source>
</evidence>
<name>A0ABS4KM48_9FIRM</name>
<organism evidence="6 7">
    <name type="scientific">Acetoanaerobium pronyense</name>
    <dbReference type="NCBI Taxonomy" id="1482736"/>
    <lineage>
        <taxon>Bacteria</taxon>
        <taxon>Bacillati</taxon>
        <taxon>Bacillota</taxon>
        <taxon>Clostridia</taxon>
        <taxon>Peptostreptococcales</taxon>
        <taxon>Filifactoraceae</taxon>
        <taxon>Acetoanaerobium</taxon>
    </lineage>
</organism>
<evidence type="ECO:0000256" key="4">
    <source>
        <dbReference type="SAM" id="SignalP"/>
    </source>
</evidence>
<feature type="domain" description="Rhodanese" evidence="5">
    <location>
        <begin position="60"/>
        <end position="170"/>
    </location>
</feature>
<feature type="domain" description="Rhodanese" evidence="5">
    <location>
        <begin position="202"/>
        <end position="316"/>
    </location>
</feature>
<dbReference type="RefSeq" id="WP_209661463.1">
    <property type="nucleotide sequence ID" value="NZ_JAGGLI010000028.1"/>
</dbReference>
<dbReference type="PROSITE" id="PS50206">
    <property type="entry name" value="RHODANESE_3"/>
    <property type="match status" value="2"/>
</dbReference>
<dbReference type="InterPro" id="IPR001763">
    <property type="entry name" value="Rhodanese-like_dom"/>
</dbReference>
<feature type="signal peptide" evidence="4">
    <location>
        <begin position="1"/>
        <end position="22"/>
    </location>
</feature>
<keyword evidence="3 6" id="KW-0808">Transferase</keyword>
<dbReference type="GO" id="GO:0016784">
    <property type="term" value="F:3-mercaptopyruvate sulfurtransferase activity"/>
    <property type="evidence" value="ECO:0007669"/>
    <property type="project" value="UniProtKB-EC"/>
</dbReference>
<evidence type="ECO:0000313" key="7">
    <source>
        <dbReference type="Proteomes" id="UP001314903"/>
    </source>
</evidence>
<dbReference type="Gene3D" id="3.40.250.10">
    <property type="entry name" value="Rhodanese-like domain"/>
    <property type="match status" value="2"/>
</dbReference>
<dbReference type="PANTHER" id="PTHR43855:SF1">
    <property type="entry name" value="THIOSULFATE SULFURTRANSFERASE"/>
    <property type="match status" value="1"/>
</dbReference>
<dbReference type="SMART" id="SM00450">
    <property type="entry name" value="RHOD"/>
    <property type="match status" value="2"/>
</dbReference>
<dbReference type="PANTHER" id="PTHR43855">
    <property type="entry name" value="THIOSULFATE SULFURTRANSFERASE"/>
    <property type="match status" value="1"/>
</dbReference>
<dbReference type="Pfam" id="PF00581">
    <property type="entry name" value="Rhodanese"/>
    <property type="match status" value="2"/>
</dbReference>
<dbReference type="Proteomes" id="UP001314903">
    <property type="component" value="Unassembled WGS sequence"/>
</dbReference>
<dbReference type="PROSITE" id="PS51257">
    <property type="entry name" value="PROKAR_LIPOPROTEIN"/>
    <property type="match status" value="1"/>
</dbReference>
<dbReference type="InterPro" id="IPR051126">
    <property type="entry name" value="Thiosulfate_sulfurtransferase"/>
</dbReference>
<dbReference type="InterPro" id="IPR036873">
    <property type="entry name" value="Rhodanese-like_dom_sf"/>
</dbReference>
<gene>
    <name evidence="6" type="ORF">J2Z35_002211</name>
</gene>
<evidence type="ECO:0000313" key="6">
    <source>
        <dbReference type="EMBL" id="MBP2028410.1"/>
    </source>
</evidence>
<dbReference type="SUPFAM" id="SSF52821">
    <property type="entry name" value="Rhodanese/Cell cycle control phosphatase"/>
    <property type="match status" value="2"/>
</dbReference>
<protein>
    <recommendedName>
        <fullName evidence="3">Sulfurtransferase</fullName>
    </recommendedName>
</protein>
<sequence>MKKKLAALALSSLMLFSVVGCSQVEQKSEEELQEQQTKYTAYANDEHIVSALDAKAMIDAGGNIALIDISDPVDYKLGHAEGFANAWRPDYSAAEGTYEYGGMSNTREEMAALLGRLGADKDSTILIMGTKDNHDPYRFFWQVKMYGHDNVKVIDGGLDAWKAAGLPTQMTSPSVTEKTFEFTGAERPELLADMATVLAAIDDDKYVIVDTRSLDEATGATTLKGAFRPGRIPNSVWIEFKENMNEDKTFKTAEELRALYEAQGVTSDKIIIPYCQSGVRSAQTTFVLSELLGYENVMNYDGSWIEWSFNEDMPVEMGDL</sequence>